<keyword evidence="2" id="KW-1185">Reference proteome</keyword>
<name>A0ABS7BP82_9SPHN</name>
<dbReference type="PANTHER" id="PTHR34849">
    <property type="entry name" value="SSL5025 PROTEIN"/>
    <property type="match status" value="1"/>
</dbReference>
<reference evidence="1 2" key="1">
    <citation type="submission" date="2021-07" db="EMBL/GenBank/DDBJ databases">
        <title>Sphingomonas sp.</title>
        <authorList>
            <person name="Feng G."/>
            <person name="Li J."/>
            <person name="Pan M."/>
        </authorList>
    </citation>
    <scope>NUCLEOTIDE SEQUENCE [LARGE SCALE GENOMIC DNA]</scope>
    <source>
        <strain evidence="1 2">RRHST34</strain>
    </source>
</reference>
<sequence>MTSLVHPRVSVDPAVCGGRPVNAGTRVRVSDVLDMLADGASIAEIVADFPYMSAQDVAAALAFAARNADHPVVTVAG</sequence>
<evidence type="ECO:0000313" key="1">
    <source>
        <dbReference type="EMBL" id="MBW6531415.1"/>
    </source>
</evidence>
<comment type="caution">
    <text evidence="1">The sequence shown here is derived from an EMBL/GenBank/DDBJ whole genome shotgun (WGS) entry which is preliminary data.</text>
</comment>
<dbReference type="InterPro" id="IPR036388">
    <property type="entry name" value="WH-like_DNA-bd_sf"/>
</dbReference>
<dbReference type="SUPFAM" id="SSF46689">
    <property type="entry name" value="Homeodomain-like"/>
    <property type="match status" value="1"/>
</dbReference>
<dbReference type="InterPro" id="IPR009057">
    <property type="entry name" value="Homeodomain-like_sf"/>
</dbReference>
<organism evidence="1 2">
    <name type="scientific">Sphingomonas citri</name>
    <dbReference type="NCBI Taxonomy" id="2862499"/>
    <lineage>
        <taxon>Bacteria</taxon>
        <taxon>Pseudomonadati</taxon>
        <taxon>Pseudomonadota</taxon>
        <taxon>Alphaproteobacteria</taxon>
        <taxon>Sphingomonadales</taxon>
        <taxon>Sphingomonadaceae</taxon>
        <taxon>Sphingomonas</taxon>
    </lineage>
</organism>
<proteinExistence type="predicted"/>
<dbReference type="Proteomes" id="UP000759103">
    <property type="component" value="Unassembled WGS sequence"/>
</dbReference>
<evidence type="ECO:0000313" key="2">
    <source>
        <dbReference type="Proteomes" id="UP000759103"/>
    </source>
</evidence>
<dbReference type="EMBL" id="JAHXZN010000003">
    <property type="protein sequence ID" value="MBW6531415.1"/>
    <property type="molecule type" value="Genomic_DNA"/>
</dbReference>
<dbReference type="Gene3D" id="1.10.10.10">
    <property type="entry name" value="Winged helix-like DNA-binding domain superfamily/Winged helix DNA-binding domain"/>
    <property type="match status" value="1"/>
</dbReference>
<protein>
    <submittedName>
        <fullName evidence="1">DUF433 domain-containing protein</fullName>
    </submittedName>
</protein>
<dbReference type="PANTHER" id="PTHR34849:SF3">
    <property type="entry name" value="SSR2962 PROTEIN"/>
    <property type="match status" value="1"/>
</dbReference>
<dbReference type="InterPro" id="IPR007367">
    <property type="entry name" value="DUF433"/>
</dbReference>
<dbReference type="RefSeq" id="WP_219748797.1">
    <property type="nucleotide sequence ID" value="NZ_JAHXZN010000003.1"/>
</dbReference>
<accession>A0ABS7BP82</accession>
<gene>
    <name evidence="1" type="ORF">KZ820_11785</name>
</gene>
<dbReference type="Pfam" id="PF04255">
    <property type="entry name" value="DUF433"/>
    <property type="match status" value="1"/>
</dbReference>